<dbReference type="EMBL" id="JABBWD010000002">
    <property type="protein sequence ID" value="KAG1783424.1"/>
    <property type="molecule type" value="Genomic_DNA"/>
</dbReference>
<dbReference type="AlphaFoldDB" id="A0A9P7A6J8"/>
<name>A0A9P7A6J8_9AGAM</name>
<comment type="caution">
    <text evidence="1">The sequence shown here is derived from an EMBL/GenBank/DDBJ whole genome shotgun (WGS) entry which is preliminary data.</text>
</comment>
<proteinExistence type="predicted"/>
<sequence length="231" mass="26902">MLTHYSTVYPDVKSQDADDVTLQPMLLAIRFSGRLPRHLMEQNIPIEISVSLAEEFGCFAMPVVQTMSFDQHFFSSLYTTYILSKDFELSDDFVSPANDIPIPFLPLPSEFNYTKRADWEMLSKRIEAWLIELDTELPQWTWGRDMFWLTFIAAFPAFPRGTWHMWNPRILLEGAFIEQWLETSSTNVNVDDDIFAIRGDDERDAEDLSEIWDALCRDAALFYPYTLIADD</sequence>
<evidence type="ECO:0000313" key="1">
    <source>
        <dbReference type="EMBL" id="KAG1783424.1"/>
    </source>
</evidence>
<organism evidence="1 2">
    <name type="scientific">Suillus placidus</name>
    <dbReference type="NCBI Taxonomy" id="48579"/>
    <lineage>
        <taxon>Eukaryota</taxon>
        <taxon>Fungi</taxon>
        <taxon>Dikarya</taxon>
        <taxon>Basidiomycota</taxon>
        <taxon>Agaricomycotina</taxon>
        <taxon>Agaricomycetes</taxon>
        <taxon>Agaricomycetidae</taxon>
        <taxon>Boletales</taxon>
        <taxon>Suillineae</taxon>
        <taxon>Suillaceae</taxon>
        <taxon>Suillus</taxon>
    </lineage>
</organism>
<dbReference type="Proteomes" id="UP000714275">
    <property type="component" value="Unassembled WGS sequence"/>
</dbReference>
<gene>
    <name evidence="1" type="ORF">EV702DRAFT_959444</name>
</gene>
<reference evidence="1" key="1">
    <citation type="journal article" date="2020" name="New Phytol.">
        <title>Comparative genomics reveals dynamic genome evolution in host specialist ectomycorrhizal fungi.</title>
        <authorList>
            <person name="Lofgren L.A."/>
            <person name="Nguyen N.H."/>
            <person name="Vilgalys R."/>
            <person name="Ruytinx J."/>
            <person name="Liao H.L."/>
            <person name="Branco S."/>
            <person name="Kuo A."/>
            <person name="LaButti K."/>
            <person name="Lipzen A."/>
            <person name="Andreopoulos W."/>
            <person name="Pangilinan J."/>
            <person name="Riley R."/>
            <person name="Hundley H."/>
            <person name="Na H."/>
            <person name="Barry K."/>
            <person name="Grigoriev I.V."/>
            <person name="Stajich J.E."/>
            <person name="Kennedy P.G."/>
        </authorList>
    </citation>
    <scope>NUCLEOTIDE SEQUENCE</scope>
    <source>
        <strain evidence="1">DOB743</strain>
    </source>
</reference>
<accession>A0A9P7A6J8</accession>
<evidence type="ECO:0000313" key="2">
    <source>
        <dbReference type="Proteomes" id="UP000714275"/>
    </source>
</evidence>
<keyword evidence="2" id="KW-1185">Reference proteome</keyword>
<protein>
    <submittedName>
        <fullName evidence="1">Uncharacterized protein</fullName>
    </submittedName>
</protein>
<dbReference type="OrthoDB" id="3169660at2759"/>